<evidence type="ECO:0000256" key="3">
    <source>
        <dbReference type="ARBA" id="ARBA00023110"/>
    </source>
</evidence>
<evidence type="ECO:0000256" key="2">
    <source>
        <dbReference type="ARBA" id="ARBA00013194"/>
    </source>
</evidence>
<dbReference type="InterPro" id="IPR046357">
    <property type="entry name" value="PPIase_dom_sf"/>
</dbReference>
<sequence>MALLPMGAMRRHAPAEEPEPPWPAPPAEPEGFMACIDGVLKAVGLRDPNAAFLAERAEEPGYTAVSSGLIYKVIRKGTGKQHPSATSSCKCNFEGRLLNGKVFDASENPQTFEVGSVVKGWSEALQLMVEGDKFELILPPALGYRDRDIKGESGEVLIPPNSILLFRMELLRICSA</sequence>
<evidence type="ECO:0000259" key="7">
    <source>
        <dbReference type="PROSITE" id="PS50059"/>
    </source>
</evidence>
<gene>
    <name evidence="8" type="ORF">BRAN1462_LOCUS14396</name>
</gene>
<evidence type="ECO:0000256" key="5">
    <source>
        <dbReference type="PROSITE-ProRule" id="PRU00277"/>
    </source>
</evidence>
<protein>
    <recommendedName>
        <fullName evidence="2 5">peptidylprolyl isomerase</fullName>
        <ecNumber evidence="2 5">5.2.1.8</ecNumber>
    </recommendedName>
</protein>
<accession>A0A6V0KDS2</accession>
<feature type="region of interest" description="Disordered" evidence="6">
    <location>
        <begin position="1"/>
        <end position="28"/>
    </location>
</feature>
<dbReference type="AlphaFoldDB" id="A0A6V0KDS2"/>
<name>A0A6V0KDS2_9DINO</name>
<proteinExistence type="predicted"/>
<dbReference type="Pfam" id="PF00254">
    <property type="entry name" value="FKBP_C"/>
    <property type="match status" value="1"/>
</dbReference>
<dbReference type="GO" id="GO:0003755">
    <property type="term" value="F:peptidyl-prolyl cis-trans isomerase activity"/>
    <property type="evidence" value="ECO:0007669"/>
    <property type="project" value="UniProtKB-KW"/>
</dbReference>
<dbReference type="EC" id="5.2.1.8" evidence="2 5"/>
<feature type="domain" description="PPIase FKBP-type" evidence="7">
    <location>
        <begin position="86"/>
        <end position="174"/>
    </location>
</feature>
<keyword evidence="4 5" id="KW-0413">Isomerase</keyword>
<dbReference type="InterPro" id="IPR001179">
    <property type="entry name" value="PPIase_FKBP_dom"/>
</dbReference>
<organism evidence="8">
    <name type="scientific">Zooxanthella nutricula</name>
    <dbReference type="NCBI Taxonomy" id="1333877"/>
    <lineage>
        <taxon>Eukaryota</taxon>
        <taxon>Sar</taxon>
        <taxon>Alveolata</taxon>
        <taxon>Dinophyceae</taxon>
        <taxon>Peridiniales</taxon>
        <taxon>Peridiniales incertae sedis</taxon>
        <taxon>Zooxanthella</taxon>
    </lineage>
</organism>
<evidence type="ECO:0000313" key="8">
    <source>
        <dbReference type="EMBL" id="CAD9536555.1"/>
    </source>
</evidence>
<dbReference type="SUPFAM" id="SSF54534">
    <property type="entry name" value="FKBP-like"/>
    <property type="match status" value="1"/>
</dbReference>
<comment type="catalytic activity">
    <reaction evidence="1 5">
        <text>[protein]-peptidylproline (omega=180) = [protein]-peptidylproline (omega=0)</text>
        <dbReference type="Rhea" id="RHEA:16237"/>
        <dbReference type="Rhea" id="RHEA-COMP:10747"/>
        <dbReference type="Rhea" id="RHEA-COMP:10748"/>
        <dbReference type="ChEBI" id="CHEBI:83833"/>
        <dbReference type="ChEBI" id="CHEBI:83834"/>
        <dbReference type="EC" id="5.2.1.8"/>
    </reaction>
</comment>
<evidence type="ECO:0000256" key="6">
    <source>
        <dbReference type="SAM" id="MobiDB-lite"/>
    </source>
</evidence>
<keyword evidence="3 5" id="KW-0697">Rotamase</keyword>
<dbReference type="Gene3D" id="3.10.50.40">
    <property type="match status" value="1"/>
</dbReference>
<dbReference type="PANTHER" id="PTHR43811">
    <property type="entry name" value="FKBP-TYPE PEPTIDYL-PROLYL CIS-TRANS ISOMERASE FKPA"/>
    <property type="match status" value="1"/>
</dbReference>
<evidence type="ECO:0000256" key="1">
    <source>
        <dbReference type="ARBA" id="ARBA00000971"/>
    </source>
</evidence>
<reference evidence="8" key="1">
    <citation type="submission" date="2021-01" db="EMBL/GenBank/DDBJ databases">
        <authorList>
            <person name="Corre E."/>
            <person name="Pelletier E."/>
            <person name="Niang G."/>
            <person name="Scheremetjew M."/>
            <person name="Finn R."/>
            <person name="Kale V."/>
            <person name="Holt S."/>
            <person name="Cochrane G."/>
            <person name="Meng A."/>
            <person name="Brown T."/>
            <person name="Cohen L."/>
        </authorList>
    </citation>
    <scope>NUCLEOTIDE SEQUENCE</scope>
    <source>
        <strain evidence="8">RCC3387</strain>
    </source>
</reference>
<dbReference type="PANTHER" id="PTHR43811:SF19">
    <property type="entry name" value="39 KDA FK506-BINDING NUCLEAR PROTEIN"/>
    <property type="match status" value="1"/>
</dbReference>
<dbReference type="PROSITE" id="PS50059">
    <property type="entry name" value="FKBP_PPIASE"/>
    <property type="match status" value="1"/>
</dbReference>
<evidence type="ECO:0000256" key="4">
    <source>
        <dbReference type="ARBA" id="ARBA00023235"/>
    </source>
</evidence>
<dbReference type="EMBL" id="HBGW01022696">
    <property type="protein sequence ID" value="CAD9536555.1"/>
    <property type="molecule type" value="Transcribed_RNA"/>
</dbReference>